<dbReference type="EMBL" id="MU404353">
    <property type="protein sequence ID" value="KAI1613587.1"/>
    <property type="molecule type" value="Genomic_DNA"/>
</dbReference>
<keyword evidence="3" id="KW-1185">Reference proteome</keyword>
<dbReference type="AlphaFoldDB" id="A0AAN6DXW9"/>
<gene>
    <name evidence="2" type="ORF">EDD36DRAFT_201241</name>
</gene>
<evidence type="ECO:0000313" key="2">
    <source>
        <dbReference type="EMBL" id="KAI1613587.1"/>
    </source>
</evidence>
<evidence type="ECO:0000256" key="1">
    <source>
        <dbReference type="SAM" id="Phobius"/>
    </source>
</evidence>
<keyword evidence="1" id="KW-0472">Membrane</keyword>
<organism evidence="2 3">
    <name type="scientific">Exophiala viscosa</name>
    <dbReference type="NCBI Taxonomy" id="2486360"/>
    <lineage>
        <taxon>Eukaryota</taxon>
        <taxon>Fungi</taxon>
        <taxon>Dikarya</taxon>
        <taxon>Ascomycota</taxon>
        <taxon>Pezizomycotina</taxon>
        <taxon>Eurotiomycetes</taxon>
        <taxon>Chaetothyriomycetidae</taxon>
        <taxon>Chaetothyriales</taxon>
        <taxon>Herpotrichiellaceae</taxon>
        <taxon>Exophiala</taxon>
    </lineage>
</organism>
<reference evidence="2" key="1">
    <citation type="journal article" date="2022" name="bioRxiv">
        <title>Deciphering the potential niche of two novel black yeast fungi from a biological soil crust based on their genomes, phenotypes, and melanin regulation.</title>
        <authorList>
            <consortium name="DOE Joint Genome Institute"/>
            <person name="Carr E.C."/>
            <person name="Barton Q."/>
            <person name="Grambo S."/>
            <person name="Sullivan M."/>
            <person name="Renfro C.M."/>
            <person name="Kuo A."/>
            <person name="Pangilinan J."/>
            <person name="Lipzen A."/>
            <person name="Keymanesh K."/>
            <person name="Savage E."/>
            <person name="Barry K."/>
            <person name="Grigoriev I.V."/>
            <person name="Riekhof W.R."/>
            <person name="Harris S.S."/>
        </authorList>
    </citation>
    <scope>NUCLEOTIDE SEQUENCE</scope>
    <source>
        <strain evidence="2">JF 03-4F</strain>
    </source>
</reference>
<accession>A0AAN6DXW9</accession>
<dbReference type="Proteomes" id="UP001203852">
    <property type="component" value="Unassembled WGS sequence"/>
</dbReference>
<name>A0AAN6DXW9_9EURO</name>
<keyword evidence="1" id="KW-1133">Transmembrane helix</keyword>
<proteinExistence type="predicted"/>
<comment type="caution">
    <text evidence="2">The sequence shown here is derived from an EMBL/GenBank/DDBJ whole genome shotgun (WGS) entry which is preliminary data.</text>
</comment>
<protein>
    <submittedName>
        <fullName evidence="2">Uncharacterized protein</fullName>
    </submittedName>
</protein>
<feature type="transmembrane region" description="Helical" evidence="1">
    <location>
        <begin position="160"/>
        <end position="180"/>
    </location>
</feature>
<sequence>MVVKIRDNIRATFSSLAILPASNRFKERSVLCIAGSQDRGLSRQYVLVWGPKCTQSSLVAVASAVTNRRGHPARCSRLHPWLKSAYVHHRVQLRTCRKGEALHHNERANSGPVASIESSDHRPAPLLENSRLLKPIYANPSLIKFHVCQSRYCPKDKPKGVSGAVLLVLVLVLVCEQTSVS</sequence>
<evidence type="ECO:0000313" key="3">
    <source>
        <dbReference type="Proteomes" id="UP001203852"/>
    </source>
</evidence>
<keyword evidence="1" id="KW-0812">Transmembrane</keyword>